<evidence type="ECO:0000313" key="4">
    <source>
        <dbReference type="RefSeq" id="XP_039121441.1"/>
    </source>
</evidence>
<dbReference type="GeneID" id="120258155"/>
<keyword evidence="2" id="KW-0808">Transferase</keyword>
<dbReference type="PANTHER" id="PTHR31147">
    <property type="entry name" value="ACYL TRANSFERASE 4"/>
    <property type="match status" value="1"/>
</dbReference>
<evidence type="ECO:0000313" key="3">
    <source>
        <dbReference type="Proteomes" id="UP001515500"/>
    </source>
</evidence>
<sequence>MAPSPLVFTVQRQMPVLVTPAKPTPHEFKYLSDIDDQESLRFQIPLIHFYRNEPCMSGVDPAKVIREALARALVFYYPFAGRLREESGRKLVVNCTGEGVLFIEADANVRLQDFGDNLQPPFPCMEELLFDVEGSAGVLNCPLLLIQVTRLLCGGFIFALRVNHTMADGPGMALFMNAVAEMARGATAPSVLPVWSRELLRARNPPRVTFEHREYDEDMPHDSHNTINTPPDDITHRSFYFGPREISALRMRLPEHLRKSSTFEILTACLWRCRTMALQLEPEEEVRMMGIVNARGKKEGDFLPIGYYGNAFTYPTAVSKVKHLCNEPVEYALELVKKAKSQGMTREYLQSVADLMVLRGRPHFTIAKSYLVSDLTRAGLENVDFGWGKAVYGSVAKGGIGDIPLVSFYVPFRNGIVVPVCLPSAAMDRFVKEIENMTSDQITAPPPPPSRLLSVL</sequence>
<evidence type="ECO:0000256" key="1">
    <source>
        <dbReference type="ARBA" id="ARBA00009861"/>
    </source>
</evidence>
<dbReference type="Gene3D" id="3.30.559.10">
    <property type="entry name" value="Chloramphenicol acetyltransferase-like domain"/>
    <property type="match status" value="2"/>
</dbReference>
<gene>
    <name evidence="4" type="primary">LOC120258155</name>
</gene>
<reference evidence="4" key="1">
    <citation type="submission" date="2025-08" db="UniProtKB">
        <authorList>
            <consortium name="RefSeq"/>
        </authorList>
    </citation>
    <scope>IDENTIFICATION</scope>
</reference>
<dbReference type="RefSeq" id="XP_039121441.1">
    <property type="nucleotide sequence ID" value="XM_039265507.1"/>
</dbReference>
<dbReference type="Pfam" id="PF02458">
    <property type="entry name" value="Transferase"/>
    <property type="match status" value="1"/>
</dbReference>
<keyword evidence="3" id="KW-1185">Reference proteome</keyword>
<evidence type="ECO:0000256" key="2">
    <source>
        <dbReference type="ARBA" id="ARBA00022679"/>
    </source>
</evidence>
<dbReference type="GO" id="GO:0016740">
    <property type="term" value="F:transferase activity"/>
    <property type="evidence" value="ECO:0007669"/>
    <property type="project" value="UniProtKB-KW"/>
</dbReference>
<name>A0AB40B496_DIOCR</name>
<dbReference type="PANTHER" id="PTHR31147:SF66">
    <property type="entry name" value="OS05G0315700 PROTEIN"/>
    <property type="match status" value="1"/>
</dbReference>
<protein>
    <submittedName>
        <fullName evidence="4">Benzyl alcohol O-benzoyltransferase-like</fullName>
    </submittedName>
</protein>
<proteinExistence type="inferred from homology"/>
<dbReference type="InterPro" id="IPR023213">
    <property type="entry name" value="CAT-like_dom_sf"/>
</dbReference>
<organism evidence="3 4">
    <name type="scientific">Dioscorea cayennensis subsp. rotundata</name>
    <name type="common">White Guinea yam</name>
    <name type="synonym">Dioscorea rotundata</name>
    <dbReference type="NCBI Taxonomy" id="55577"/>
    <lineage>
        <taxon>Eukaryota</taxon>
        <taxon>Viridiplantae</taxon>
        <taxon>Streptophyta</taxon>
        <taxon>Embryophyta</taxon>
        <taxon>Tracheophyta</taxon>
        <taxon>Spermatophyta</taxon>
        <taxon>Magnoliopsida</taxon>
        <taxon>Liliopsida</taxon>
        <taxon>Dioscoreales</taxon>
        <taxon>Dioscoreaceae</taxon>
        <taxon>Dioscorea</taxon>
    </lineage>
</organism>
<dbReference type="AlphaFoldDB" id="A0AB40B496"/>
<dbReference type="InterPro" id="IPR050898">
    <property type="entry name" value="Plant_acyltransferase"/>
</dbReference>
<comment type="similarity">
    <text evidence="1">Belongs to the plant acyltransferase family.</text>
</comment>
<dbReference type="Proteomes" id="UP001515500">
    <property type="component" value="Chromosome 4"/>
</dbReference>
<accession>A0AB40B496</accession>